<name>A0A3A4BCM6_9ACTN</name>
<gene>
    <name evidence="2" type="ORF">D5H75_03525</name>
</gene>
<keyword evidence="2" id="KW-0808">Transferase</keyword>
<dbReference type="SUPFAM" id="SSF53335">
    <property type="entry name" value="S-adenosyl-L-methionine-dependent methyltransferases"/>
    <property type="match status" value="1"/>
</dbReference>
<dbReference type="InterPro" id="IPR029063">
    <property type="entry name" value="SAM-dependent_MTases_sf"/>
</dbReference>
<dbReference type="InterPro" id="IPR041698">
    <property type="entry name" value="Methyltransf_25"/>
</dbReference>
<evidence type="ECO:0000313" key="2">
    <source>
        <dbReference type="EMBL" id="RJL35856.1"/>
    </source>
</evidence>
<dbReference type="AlphaFoldDB" id="A0A3A4BCM6"/>
<dbReference type="OrthoDB" id="9795634at2"/>
<proteinExistence type="predicted"/>
<feature type="domain" description="Methyltransferase" evidence="1">
    <location>
        <begin position="43"/>
        <end position="135"/>
    </location>
</feature>
<organism evidence="2 3">
    <name type="scientific">Bailinhaonella thermotolerans</name>
    <dbReference type="NCBI Taxonomy" id="1070861"/>
    <lineage>
        <taxon>Bacteria</taxon>
        <taxon>Bacillati</taxon>
        <taxon>Actinomycetota</taxon>
        <taxon>Actinomycetes</taxon>
        <taxon>Streptosporangiales</taxon>
        <taxon>Streptosporangiaceae</taxon>
        <taxon>Bailinhaonella</taxon>
    </lineage>
</organism>
<reference evidence="2 3" key="1">
    <citation type="submission" date="2018-09" db="EMBL/GenBank/DDBJ databases">
        <title>YIM 75507 draft genome.</title>
        <authorList>
            <person name="Tang S."/>
            <person name="Feng Y."/>
        </authorList>
    </citation>
    <scope>NUCLEOTIDE SEQUENCE [LARGE SCALE GENOMIC DNA]</scope>
    <source>
        <strain evidence="2 3">YIM 75507</strain>
    </source>
</reference>
<keyword evidence="3" id="KW-1185">Reference proteome</keyword>
<dbReference type="GO" id="GO:0008168">
    <property type="term" value="F:methyltransferase activity"/>
    <property type="evidence" value="ECO:0007669"/>
    <property type="project" value="UniProtKB-KW"/>
</dbReference>
<dbReference type="Gene3D" id="3.40.50.150">
    <property type="entry name" value="Vaccinia Virus protein VP39"/>
    <property type="match status" value="1"/>
</dbReference>
<accession>A0A3A4BCM6</accession>
<dbReference type="Proteomes" id="UP000265768">
    <property type="component" value="Unassembled WGS sequence"/>
</dbReference>
<dbReference type="PANTHER" id="PTHR43591:SF24">
    <property type="entry name" value="2-METHOXY-6-POLYPRENYL-1,4-BENZOQUINOL METHYLASE, MITOCHONDRIAL"/>
    <property type="match status" value="1"/>
</dbReference>
<comment type="caution">
    <text evidence="2">The sequence shown here is derived from an EMBL/GenBank/DDBJ whole genome shotgun (WGS) entry which is preliminary data.</text>
</comment>
<dbReference type="Pfam" id="PF13649">
    <property type="entry name" value="Methyltransf_25"/>
    <property type="match status" value="1"/>
</dbReference>
<keyword evidence="2" id="KW-0489">Methyltransferase</keyword>
<protein>
    <submittedName>
        <fullName evidence="2">Class I SAM-dependent methyltransferase</fullName>
    </submittedName>
</protein>
<evidence type="ECO:0000259" key="1">
    <source>
        <dbReference type="Pfam" id="PF13649"/>
    </source>
</evidence>
<dbReference type="GO" id="GO:0032259">
    <property type="term" value="P:methylation"/>
    <property type="evidence" value="ECO:0007669"/>
    <property type="project" value="UniProtKB-KW"/>
</dbReference>
<dbReference type="PANTHER" id="PTHR43591">
    <property type="entry name" value="METHYLTRANSFERASE"/>
    <property type="match status" value="1"/>
</dbReference>
<dbReference type="RefSeq" id="WP_119924829.1">
    <property type="nucleotide sequence ID" value="NZ_QZEY01000001.1"/>
</dbReference>
<dbReference type="EMBL" id="QZEY01000001">
    <property type="protein sequence ID" value="RJL35856.1"/>
    <property type="molecule type" value="Genomic_DNA"/>
</dbReference>
<sequence>MSMAETAPRETWASGDYRPVGAQFLPAAELLCEALRLRAGERVLDVATGTGNTALAAARRWGRVTALDLVPDLLAHARRRADAEGLTVEFLEGDAQALPLPDASFDVVTSTFGVMFAPDQARAAAELTRVVRPGGRIGLACWTPEGYMGRMLALNPKYVPPAPGHLPESRWGTRDGLAELFPAAADIATTRREVLWRFPSPAEHVRVWSEVYGPTVMALRALDEPGRAALLADLTTLVEELDTSDDDTLLMPLEYLEIVITLP</sequence>
<evidence type="ECO:0000313" key="3">
    <source>
        <dbReference type="Proteomes" id="UP000265768"/>
    </source>
</evidence>
<dbReference type="CDD" id="cd02440">
    <property type="entry name" value="AdoMet_MTases"/>
    <property type="match status" value="1"/>
</dbReference>